<accession>A0A1Y1YTB4</accession>
<dbReference type="SMART" id="SM00860">
    <property type="entry name" value="SMI1_KNR4"/>
    <property type="match status" value="1"/>
</dbReference>
<feature type="domain" description="Knr4/Smi1-like" evidence="1">
    <location>
        <begin position="103"/>
        <end position="169"/>
    </location>
</feature>
<protein>
    <recommendedName>
        <fullName evidence="1">Knr4/Smi1-like domain-containing protein</fullName>
    </recommendedName>
</protein>
<dbReference type="Gene3D" id="3.40.1580.10">
    <property type="entry name" value="SMI1/KNR4-like"/>
    <property type="match status" value="1"/>
</dbReference>
<proteinExistence type="predicted"/>
<gene>
    <name evidence="2" type="ORF">BCR34DRAFT_100428</name>
</gene>
<dbReference type="SUPFAM" id="SSF160631">
    <property type="entry name" value="SMI1/KNR4-like"/>
    <property type="match status" value="1"/>
</dbReference>
<dbReference type="Pfam" id="PF09346">
    <property type="entry name" value="SMI1_KNR4"/>
    <property type="match status" value="1"/>
</dbReference>
<dbReference type="Proteomes" id="UP000193144">
    <property type="component" value="Unassembled WGS sequence"/>
</dbReference>
<dbReference type="AlphaFoldDB" id="A0A1Y1YTB4"/>
<name>A0A1Y1YTB4_9PLEO</name>
<evidence type="ECO:0000313" key="2">
    <source>
        <dbReference type="EMBL" id="ORY01199.1"/>
    </source>
</evidence>
<organism evidence="2 3">
    <name type="scientific">Clohesyomyces aquaticus</name>
    <dbReference type="NCBI Taxonomy" id="1231657"/>
    <lineage>
        <taxon>Eukaryota</taxon>
        <taxon>Fungi</taxon>
        <taxon>Dikarya</taxon>
        <taxon>Ascomycota</taxon>
        <taxon>Pezizomycotina</taxon>
        <taxon>Dothideomycetes</taxon>
        <taxon>Pleosporomycetidae</taxon>
        <taxon>Pleosporales</taxon>
        <taxon>Lindgomycetaceae</taxon>
        <taxon>Clohesyomyces</taxon>
    </lineage>
</organism>
<dbReference type="InterPro" id="IPR018958">
    <property type="entry name" value="Knr4/Smi1-like_dom"/>
</dbReference>
<evidence type="ECO:0000313" key="3">
    <source>
        <dbReference type="Proteomes" id="UP000193144"/>
    </source>
</evidence>
<dbReference type="EMBL" id="MCFA01000173">
    <property type="protein sequence ID" value="ORY01199.1"/>
    <property type="molecule type" value="Genomic_DNA"/>
</dbReference>
<sequence length="194" mass="21916">MIARRIENNSQVSYLTQSLRAWSLLLVGTLAKLIRMNANKTVSVARDIEQWIRERIRNEKLDSEPIPLRDILSGIETTNQTPDAVAYYIEIHQSQPGTLFRTPATEIEIAQAEERFGVVLPQDYKAFLRLSNRFDAAFNGIGFHPSLDPVGEIRWLKEEETWFTDLMFDLPSIPGCGLLNSTVGMVAPTLGKVL</sequence>
<dbReference type="InterPro" id="IPR037883">
    <property type="entry name" value="Knr4/Smi1-like_sf"/>
</dbReference>
<reference evidence="2 3" key="1">
    <citation type="submission" date="2016-07" db="EMBL/GenBank/DDBJ databases">
        <title>Pervasive Adenine N6-methylation of Active Genes in Fungi.</title>
        <authorList>
            <consortium name="DOE Joint Genome Institute"/>
            <person name="Mondo S.J."/>
            <person name="Dannebaum R.O."/>
            <person name="Kuo R.C."/>
            <person name="Labutti K."/>
            <person name="Haridas S."/>
            <person name="Kuo A."/>
            <person name="Salamov A."/>
            <person name="Ahrendt S.R."/>
            <person name="Lipzen A."/>
            <person name="Sullivan W."/>
            <person name="Andreopoulos W.B."/>
            <person name="Clum A."/>
            <person name="Lindquist E."/>
            <person name="Daum C."/>
            <person name="Ramamoorthy G.K."/>
            <person name="Gryganskyi A."/>
            <person name="Culley D."/>
            <person name="Magnuson J.K."/>
            <person name="James T.Y."/>
            <person name="O'Malley M.A."/>
            <person name="Stajich J.E."/>
            <person name="Spatafora J.W."/>
            <person name="Visel A."/>
            <person name="Grigoriev I.V."/>
        </authorList>
    </citation>
    <scope>NUCLEOTIDE SEQUENCE [LARGE SCALE GENOMIC DNA]</scope>
    <source>
        <strain evidence="2 3">CBS 115471</strain>
    </source>
</reference>
<keyword evidence="3" id="KW-1185">Reference proteome</keyword>
<comment type="caution">
    <text evidence="2">The sequence shown here is derived from an EMBL/GenBank/DDBJ whole genome shotgun (WGS) entry which is preliminary data.</text>
</comment>
<evidence type="ECO:0000259" key="1">
    <source>
        <dbReference type="SMART" id="SM00860"/>
    </source>
</evidence>
<dbReference type="OrthoDB" id="2788868at2759"/>